<evidence type="ECO:0000313" key="2">
    <source>
        <dbReference type="EMBL" id="KAK7812618.1"/>
    </source>
</evidence>
<evidence type="ECO:0000256" key="1">
    <source>
        <dbReference type="SAM" id="MobiDB-lite"/>
    </source>
</evidence>
<dbReference type="EMBL" id="JBBHLL010000149">
    <property type="protein sequence ID" value="KAK7812618.1"/>
    <property type="molecule type" value="Genomic_DNA"/>
</dbReference>
<gene>
    <name evidence="2" type="ORF">U0070_021598</name>
</gene>
<dbReference type="Proteomes" id="UP001488838">
    <property type="component" value="Unassembled WGS sequence"/>
</dbReference>
<name>A0AAW0IE45_MYOGA</name>
<protein>
    <submittedName>
        <fullName evidence="2">Uncharacterized protein</fullName>
    </submittedName>
</protein>
<dbReference type="AlphaFoldDB" id="A0AAW0IE45"/>
<feature type="region of interest" description="Disordered" evidence="1">
    <location>
        <begin position="1"/>
        <end position="23"/>
    </location>
</feature>
<organism evidence="2 3">
    <name type="scientific">Myodes glareolus</name>
    <name type="common">Bank vole</name>
    <name type="synonym">Clethrionomys glareolus</name>
    <dbReference type="NCBI Taxonomy" id="447135"/>
    <lineage>
        <taxon>Eukaryota</taxon>
        <taxon>Metazoa</taxon>
        <taxon>Chordata</taxon>
        <taxon>Craniata</taxon>
        <taxon>Vertebrata</taxon>
        <taxon>Euteleostomi</taxon>
        <taxon>Mammalia</taxon>
        <taxon>Eutheria</taxon>
        <taxon>Euarchontoglires</taxon>
        <taxon>Glires</taxon>
        <taxon>Rodentia</taxon>
        <taxon>Myomorpha</taxon>
        <taxon>Muroidea</taxon>
        <taxon>Cricetidae</taxon>
        <taxon>Arvicolinae</taxon>
        <taxon>Myodes</taxon>
    </lineage>
</organism>
<comment type="caution">
    <text evidence="2">The sequence shown here is derived from an EMBL/GenBank/DDBJ whole genome shotgun (WGS) entry which is preliminary data.</text>
</comment>
<reference evidence="2 3" key="1">
    <citation type="journal article" date="2023" name="bioRxiv">
        <title>Conserved and derived expression patterns and positive selection on dental genes reveal complex evolutionary context of ever-growing rodent molars.</title>
        <authorList>
            <person name="Calamari Z.T."/>
            <person name="Song A."/>
            <person name="Cohen E."/>
            <person name="Akter M."/>
            <person name="Roy R.D."/>
            <person name="Hallikas O."/>
            <person name="Christensen M.M."/>
            <person name="Li P."/>
            <person name="Marangoni P."/>
            <person name="Jernvall J."/>
            <person name="Klein O.D."/>
        </authorList>
    </citation>
    <scope>NUCLEOTIDE SEQUENCE [LARGE SCALE GENOMIC DNA]</scope>
    <source>
        <strain evidence="2">V071</strain>
    </source>
</reference>
<accession>A0AAW0IE45</accession>
<proteinExistence type="predicted"/>
<evidence type="ECO:0000313" key="3">
    <source>
        <dbReference type="Proteomes" id="UP001488838"/>
    </source>
</evidence>
<sequence length="23" mass="2496">MHLPQEVDSLASASQERPLCGRA</sequence>
<keyword evidence="3" id="KW-1185">Reference proteome</keyword>